<evidence type="ECO:0000256" key="3">
    <source>
        <dbReference type="ARBA" id="ARBA00023163"/>
    </source>
</evidence>
<evidence type="ECO:0000256" key="2">
    <source>
        <dbReference type="ARBA" id="ARBA00023125"/>
    </source>
</evidence>
<gene>
    <name evidence="5" type="ORF">GCM10012278_24880</name>
</gene>
<keyword evidence="1" id="KW-0805">Transcription regulation</keyword>
<dbReference type="GO" id="GO:0003700">
    <property type="term" value="F:DNA-binding transcription factor activity"/>
    <property type="evidence" value="ECO:0007669"/>
    <property type="project" value="InterPro"/>
</dbReference>
<dbReference type="EMBL" id="BMNK01000003">
    <property type="protein sequence ID" value="GGP05420.1"/>
    <property type="molecule type" value="Genomic_DNA"/>
</dbReference>
<reference evidence="5" key="1">
    <citation type="journal article" date="2014" name="Int. J. Syst. Evol. Microbiol.">
        <title>Complete genome sequence of Corynebacterium casei LMG S-19264T (=DSM 44701T), isolated from a smear-ripened cheese.</title>
        <authorList>
            <consortium name="US DOE Joint Genome Institute (JGI-PGF)"/>
            <person name="Walter F."/>
            <person name="Albersmeier A."/>
            <person name="Kalinowski J."/>
            <person name="Ruckert C."/>
        </authorList>
    </citation>
    <scope>NUCLEOTIDE SEQUENCE</scope>
    <source>
        <strain evidence="5">CGMCC 4.7430</strain>
    </source>
</reference>
<name>A0A918A3I3_9ACTN</name>
<dbReference type="Gene3D" id="1.10.10.10">
    <property type="entry name" value="Winged helix-like DNA-binding domain superfamily/Winged helix DNA-binding domain"/>
    <property type="match status" value="1"/>
</dbReference>
<sequence>MVVTDYSSGMPVYRQVAIREALQHQLVEEFGIAPNTAQKVLTRLRQEGAAYAVRGVGTFVRSDEALQDD</sequence>
<keyword evidence="6" id="KW-1185">Reference proteome</keyword>
<protein>
    <recommendedName>
        <fullName evidence="4">HTH gntR-type domain-containing protein</fullName>
    </recommendedName>
</protein>
<dbReference type="SUPFAM" id="SSF46785">
    <property type="entry name" value="Winged helix' DNA-binding domain"/>
    <property type="match status" value="1"/>
</dbReference>
<dbReference type="Pfam" id="PF00392">
    <property type="entry name" value="GntR"/>
    <property type="match status" value="1"/>
</dbReference>
<dbReference type="GO" id="GO:0003677">
    <property type="term" value="F:DNA binding"/>
    <property type="evidence" value="ECO:0007669"/>
    <property type="project" value="UniProtKB-KW"/>
</dbReference>
<dbReference type="InterPro" id="IPR036390">
    <property type="entry name" value="WH_DNA-bd_sf"/>
</dbReference>
<keyword evidence="2" id="KW-0238">DNA-binding</keyword>
<evidence type="ECO:0000259" key="4">
    <source>
        <dbReference type="Pfam" id="PF00392"/>
    </source>
</evidence>
<proteinExistence type="predicted"/>
<comment type="caution">
    <text evidence="5">The sequence shown here is derived from an EMBL/GenBank/DDBJ whole genome shotgun (WGS) entry which is preliminary data.</text>
</comment>
<organism evidence="5 6">
    <name type="scientific">Nonomuraea glycinis</name>
    <dbReference type="NCBI Taxonomy" id="2047744"/>
    <lineage>
        <taxon>Bacteria</taxon>
        <taxon>Bacillati</taxon>
        <taxon>Actinomycetota</taxon>
        <taxon>Actinomycetes</taxon>
        <taxon>Streptosporangiales</taxon>
        <taxon>Streptosporangiaceae</taxon>
        <taxon>Nonomuraea</taxon>
    </lineage>
</organism>
<accession>A0A918A3I3</accession>
<reference evidence="5" key="2">
    <citation type="submission" date="2020-09" db="EMBL/GenBank/DDBJ databases">
        <authorList>
            <person name="Sun Q."/>
            <person name="Zhou Y."/>
        </authorList>
    </citation>
    <scope>NUCLEOTIDE SEQUENCE</scope>
    <source>
        <strain evidence="5">CGMCC 4.7430</strain>
    </source>
</reference>
<keyword evidence="3" id="KW-0804">Transcription</keyword>
<dbReference type="InterPro" id="IPR000524">
    <property type="entry name" value="Tscrpt_reg_HTH_GntR"/>
</dbReference>
<evidence type="ECO:0000256" key="1">
    <source>
        <dbReference type="ARBA" id="ARBA00023015"/>
    </source>
</evidence>
<dbReference type="Proteomes" id="UP000660745">
    <property type="component" value="Unassembled WGS sequence"/>
</dbReference>
<evidence type="ECO:0000313" key="6">
    <source>
        <dbReference type="Proteomes" id="UP000660745"/>
    </source>
</evidence>
<feature type="domain" description="HTH gntR-type" evidence="4">
    <location>
        <begin position="23"/>
        <end position="60"/>
    </location>
</feature>
<dbReference type="AlphaFoldDB" id="A0A918A3I3"/>
<dbReference type="InterPro" id="IPR036388">
    <property type="entry name" value="WH-like_DNA-bd_sf"/>
</dbReference>
<evidence type="ECO:0000313" key="5">
    <source>
        <dbReference type="EMBL" id="GGP05420.1"/>
    </source>
</evidence>